<dbReference type="PANTHER" id="PTHR36506:SF1">
    <property type="entry name" value="PREFLAGELLIN PEPTIDASE"/>
    <property type="match status" value="1"/>
</dbReference>
<comment type="subcellular location">
    <subcellularLocation>
        <location evidence="1">Cell membrane</location>
        <topology evidence="1">Multi-pass membrane protein</topology>
    </subcellularLocation>
</comment>
<gene>
    <name evidence="8" type="ORF">GCM10011320_34580</name>
</gene>
<dbReference type="Proteomes" id="UP000661507">
    <property type="component" value="Unassembled WGS sequence"/>
</dbReference>
<sequence>MVPFPPDTLADAVAMLALPLLLAAALGDVMFRRIPNPVVASVALAGLLRQGLAGGGVLGIALLLAAAVLLGGMLLWLRGALGGGDVKLLAATALLLPPALVPVQLLAVALAGGVLALLHLALRPLLRTLNADGRPRGALHRALRREARRIRAGAPLPYGVAIALGTAFVLIRPEV</sequence>
<dbReference type="GO" id="GO:0004190">
    <property type="term" value="F:aspartic-type endopeptidase activity"/>
    <property type="evidence" value="ECO:0007669"/>
    <property type="project" value="InterPro"/>
</dbReference>
<evidence type="ECO:0000256" key="6">
    <source>
        <dbReference type="SAM" id="Phobius"/>
    </source>
</evidence>
<keyword evidence="3 6" id="KW-0812">Transmembrane</keyword>
<dbReference type="PANTHER" id="PTHR36506">
    <property type="entry name" value="PREFLAGELLIN PEPTIDASE"/>
    <property type="match status" value="1"/>
</dbReference>
<keyword evidence="2" id="KW-1003">Cell membrane</keyword>
<dbReference type="Gene3D" id="1.20.120.1220">
    <property type="match status" value="1"/>
</dbReference>
<evidence type="ECO:0000259" key="7">
    <source>
        <dbReference type="Pfam" id="PF01478"/>
    </source>
</evidence>
<dbReference type="AlphaFoldDB" id="A0A917NTR9"/>
<evidence type="ECO:0000313" key="9">
    <source>
        <dbReference type="Proteomes" id="UP000661507"/>
    </source>
</evidence>
<feature type="transmembrane region" description="Helical" evidence="6">
    <location>
        <begin position="12"/>
        <end position="31"/>
    </location>
</feature>
<dbReference type="Pfam" id="PF01478">
    <property type="entry name" value="Peptidase_A24"/>
    <property type="match status" value="1"/>
</dbReference>
<feature type="transmembrane region" description="Helical" evidence="6">
    <location>
        <begin position="99"/>
        <end position="122"/>
    </location>
</feature>
<protein>
    <recommendedName>
        <fullName evidence="7">Prepilin type IV endopeptidase peptidase domain-containing protein</fullName>
    </recommendedName>
</protein>
<dbReference type="InterPro" id="IPR052218">
    <property type="entry name" value="Preflagellin_Peptidase"/>
</dbReference>
<reference evidence="8" key="2">
    <citation type="submission" date="2020-09" db="EMBL/GenBank/DDBJ databases">
        <authorList>
            <person name="Sun Q."/>
            <person name="Zhou Y."/>
        </authorList>
    </citation>
    <scope>NUCLEOTIDE SEQUENCE</scope>
    <source>
        <strain evidence="8">CGMCC 1.3617</strain>
    </source>
</reference>
<keyword evidence="5 6" id="KW-0472">Membrane</keyword>
<comment type="caution">
    <text evidence="8">The sequence shown here is derived from an EMBL/GenBank/DDBJ whole genome shotgun (WGS) entry which is preliminary data.</text>
</comment>
<proteinExistence type="predicted"/>
<evidence type="ECO:0000256" key="2">
    <source>
        <dbReference type="ARBA" id="ARBA00022475"/>
    </source>
</evidence>
<organism evidence="8 9">
    <name type="scientific">Neoroseomonas lacus</name>
    <dbReference type="NCBI Taxonomy" id="287609"/>
    <lineage>
        <taxon>Bacteria</taxon>
        <taxon>Pseudomonadati</taxon>
        <taxon>Pseudomonadota</taxon>
        <taxon>Alphaproteobacteria</taxon>
        <taxon>Acetobacterales</taxon>
        <taxon>Acetobacteraceae</taxon>
        <taxon>Neoroseomonas</taxon>
    </lineage>
</organism>
<reference evidence="8" key="1">
    <citation type="journal article" date="2014" name="Int. J. Syst. Evol. Microbiol.">
        <title>Complete genome sequence of Corynebacterium casei LMG S-19264T (=DSM 44701T), isolated from a smear-ripened cheese.</title>
        <authorList>
            <consortium name="US DOE Joint Genome Institute (JGI-PGF)"/>
            <person name="Walter F."/>
            <person name="Albersmeier A."/>
            <person name="Kalinowski J."/>
            <person name="Ruckert C."/>
        </authorList>
    </citation>
    <scope>NUCLEOTIDE SEQUENCE</scope>
    <source>
        <strain evidence="8">CGMCC 1.3617</strain>
    </source>
</reference>
<evidence type="ECO:0000256" key="4">
    <source>
        <dbReference type="ARBA" id="ARBA00022989"/>
    </source>
</evidence>
<dbReference type="GO" id="GO:0005886">
    <property type="term" value="C:plasma membrane"/>
    <property type="evidence" value="ECO:0007669"/>
    <property type="project" value="UniProtKB-SubCell"/>
</dbReference>
<feature type="transmembrane region" description="Helical" evidence="6">
    <location>
        <begin position="52"/>
        <end position="79"/>
    </location>
</feature>
<evidence type="ECO:0000256" key="3">
    <source>
        <dbReference type="ARBA" id="ARBA00022692"/>
    </source>
</evidence>
<dbReference type="EMBL" id="BMKW01000008">
    <property type="protein sequence ID" value="GGJ24360.1"/>
    <property type="molecule type" value="Genomic_DNA"/>
</dbReference>
<name>A0A917NTR9_9PROT</name>
<dbReference type="InterPro" id="IPR000045">
    <property type="entry name" value="Prepilin_IV_endopep_pep"/>
</dbReference>
<keyword evidence="4 6" id="KW-1133">Transmembrane helix</keyword>
<dbReference type="RefSeq" id="WP_188968799.1">
    <property type="nucleotide sequence ID" value="NZ_BMKW01000008.1"/>
</dbReference>
<evidence type="ECO:0000313" key="8">
    <source>
        <dbReference type="EMBL" id="GGJ24360.1"/>
    </source>
</evidence>
<evidence type="ECO:0000256" key="1">
    <source>
        <dbReference type="ARBA" id="ARBA00004651"/>
    </source>
</evidence>
<keyword evidence="9" id="KW-1185">Reference proteome</keyword>
<feature type="transmembrane region" description="Helical" evidence="6">
    <location>
        <begin position="150"/>
        <end position="171"/>
    </location>
</feature>
<accession>A0A917NTR9</accession>
<evidence type="ECO:0000256" key="5">
    <source>
        <dbReference type="ARBA" id="ARBA00023136"/>
    </source>
</evidence>
<feature type="domain" description="Prepilin type IV endopeptidase peptidase" evidence="7">
    <location>
        <begin position="16"/>
        <end position="117"/>
    </location>
</feature>